<dbReference type="AlphaFoldDB" id="A0AAI8C6W6"/>
<keyword evidence="1" id="KW-0732">Signal</keyword>
<organism evidence="2 3">
    <name type="scientific">Myroides odoratimimus</name>
    <dbReference type="NCBI Taxonomy" id="76832"/>
    <lineage>
        <taxon>Bacteria</taxon>
        <taxon>Pseudomonadati</taxon>
        <taxon>Bacteroidota</taxon>
        <taxon>Flavobacteriia</taxon>
        <taxon>Flavobacteriales</taxon>
        <taxon>Flavobacteriaceae</taxon>
        <taxon>Myroides</taxon>
    </lineage>
</organism>
<evidence type="ECO:0000313" key="3">
    <source>
        <dbReference type="Proteomes" id="UP000069030"/>
    </source>
</evidence>
<feature type="chain" id="PRO_5042553327" description="Auto-transporter adhesin head GIN domain-containing protein" evidence="1">
    <location>
        <begin position="20"/>
        <end position="281"/>
    </location>
</feature>
<evidence type="ECO:0000313" key="2">
    <source>
        <dbReference type="EMBL" id="ALU27025.1"/>
    </source>
</evidence>
<reference evidence="2 3" key="1">
    <citation type="journal article" date="2016" name="J. Zhejiang Univ. Sci. B">
        <title>Antibiotic resistance mechanisms of Myroides sp.</title>
        <authorList>
            <person name="Hu S."/>
            <person name="Yuan S."/>
            <person name="Qu H."/>
            <person name="Jiang T."/>
            <person name="Zhou Y."/>
            <person name="Wang M."/>
            <person name="Ming D."/>
        </authorList>
    </citation>
    <scope>NUCLEOTIDE SEQUENCE [LARGE SCALE GENOMIC DNA]</scope>
    <source>
        <strain evidence="2 3">PR63039</strain>
    </source>
</reference>
<name>A0AAI8C6W6_9FLAO</name>
<dbReference type="RefSeq" id="WP_006265147.1">
    <property type="nucleotide sequence ID" value="NZ_CP013690.1"/>
</dbReference>
<evidence type="ECO:0008006" key="4">
    <source>
        <dbReference type="Google" id="ProtNLM"/>
    </source>
</evidence>
<sequence length="281" mass="31316">MKKILFFISCVALSAQVQAQESVVLSLDLQPGSSYEITSNDKFSTITNLVGNKEIIEMINKEGQNSYPTYETEESNASYTLHWTTKKKNSLNFDLDLEKRVARVFEGNKVVNTETEGPIKGYTRGSVDTKKGLKLSKSLGEKHKTLEGDLIVMLDDLFNGNGLSSDPIKVNQEFESTNTQKMRLSDESEVEVTTKEVNKIAKIANNKAYLVIETTITSKSTSTKFAEMKGGGTKEVIYDMEKKYFESIDGKLDVTVNIESDEGVNITMVNTTSQNVKVKKK</sequence>
<evidence type="ECO:0000256" key="1">
    <source>
        <dbReference type="SAM" id="SignalP"/>
    </source>
</evidence>
<proteinExistence type="predicted"/>
<dbReference type="KEGG" id="mod:AS202_13080"/>
<dbReference type="EMBL" id="CP013690">
    <property type="protein sequence ID" value="ALU27025.1"/>
    <property type="molecule type" value="Genomic_DNA"/>
</dbReference>
<dbReference type="Proteomes" id="UP000069030">
    <property type="component" value="Chromosome"/>
</dbReference>
<gene>
    <name evidence="2" type="ORF">AS202_13080</name>
</gene>
<protein>
    <recommendedName>
        <fullName evidence="4">Auto-transporter adhesin head GIN domain-containing protein</fullName>
    </recommendedName>
</protein>
<accession>A0AAI8C6W6</accession>
<feature type="signal peptide" evidence="1">
    <location>
        <begin position="1"/>
        <end position="19"/>
    </location>
</feature>